<evidence type="ECO:0000256" key="4">
    <source>
        <dbReference type="PIRSR" id="PIRSR000097-1"/>
    </source>
</evidence>
<comment type="similarity">
    <text evidence="1">Belongs to the aldo/keto reductase family.</text>
</comment>
<feature type="site" description="Lowers pKa of active site Tyr" evidence="6">
    <location>
        <position position="76"/>
    </location>
</feature>
<dbReference type="PROSITE" id="PS00063">
    <property type="entry name" value="ALDOKETO_REDUCTASE_3"/>
    <property type="match status" value="1"/>
</dbReference>
<dbReference type="InterPro" id="IPR018170">
    <property type="entry name" value="Aldo/ket_reductase_CS"/>
</dbReference>
<dbReference type="Proteomes" id="UP000030826">
    <property type="component" value="Unassembled WGS sequence"/>
</dbReference>
<sequence length="276" mass="30367">MTSQTYLELNDGRRIPQVGLGVFKADDDAAATAVRTAIETGYRHVDTAAIYGNEAGVGKGVRDSGIAREDIFITTKVWNDAQGFEATLKAAEESLSRLKLDYVDLYLIHWPAPSRDLFVDTWRALIRLREEGKVKSIGVSNFTAEHLDRIIAETGIAPVLNQIELHPRFQQTALVRADAERGVLTESWSPLGRGAMLDDATIGEIASRLGRTPAQVILRWHVQNGFVVIPKSVTASRIAENFDLFSFELTQEDMTRIAGLDDGGGRIGPDPMTAEF</sequence>
<evidence type="ECO:0000313" key="9">
    <source>
        <dbReference type="Proteomes" id="UP000030826"/>
    </source>
</evidence>
<dbReference type="AlphaFoldDB" id="A0A0B1Q3W9"/>
<protein>
    <submittedName>
        <fullName evidence="8">Oxidoreductase</fullName>
    </submittedName>
</protein>
<evidence type="ECO:0000256" key="2">
    <source>
        <dbReference type="ARBA" id="ARBA00022857"/>
    </source>
</evidence>
<feature type="domain" description="NADP-dependent oxidoreductase" evidence="7">
    <location>
        <begin position="25"/>
        <end position="261"/>
    </location>
</feature>
<evidence type="ECO:0000256" key="5">
    <source>
        <dbReference type="PIRSR" id="PIRSR000097-2"/>
    </source>
</evidence>
<dbReference type="InterPro" id="IPR020471">
    <property type="entry name" value="AKR"/>
</dbReference>
<dbReference type="GO" id="GO:0016616">
    <property type="term" value="F:oxidoreductase activity, acting on the CH-OH group of donors, NAD or NADP as acceptor"/>
    <property type="evidence" value="ECO:0007669"/>
    <property type="project" value="UniProtKB-ARBA"/>
</dbReference>
<evidence type="ECO:0000259" key="7">
    <source>
        <dbReference type="Pfam" id="PF00248"/>
    </source>
</evidence>
<organism evidence="8 9">
    <name type="scientific">Aureimonas altamirensis</name>
    <dbReference type="NCBI Taxonomy" id="370622"/>
    <lineage>
        <taxon>Bacteria</taxon>
        <taxon>Pseudomonadati</taxon>
        <taxon>Pseudomonadota</taxon>
        <taxon>Alphaproteobacteria</taxon>
        <taxon>Hyphomicrobiales</taxon>
        <taxon>Aurantimonadaceae</taxon>
        <taxon>Aureimonas</taxon>
    </lineage>
</organism>
<dbReference type="PANTHER" id="PTHR43827">
    <property type="entry name" value="2,5-DIKETO-D-GLUCONIC ACID REDUCTASE"/>
    <property type="match status" value="1"/>
</dbReference>
<reference evidence="8 9" key="1">
    <citation type="submission" date="2014-09" db="EMBL/GenBank/DDBJ databases">
        <title>Isolation and characterization of Aurantimonas altamirensis ON-56566 from clinical sample following a dog bite.</title>
        <authorList>
            <person name="Eshaghi A."/>
            <person name="Li A."/>
            <person name="Shahinas D."/>
            <person name="Bahn P."/>
            <person name="Kus J.V."/>
            <person name="Patel S.N."/>
        </authorList>
    </citation>
    <scope>NUCLEOTIDE SEQUENCE [LARGE SCALE GENOMIC DNA]</scope>
    <source>
        <strain evidence="8 9">ON-56566</strain>
    </source>
</reference>
<dbReference type="PRINTS" id="PR00069">
    <property type="entry name" value="ALDKETRDTASE"/>
</dbReference>
<dbReference type="PROSITE" id="PS00062">
    <property type="entry name" value="ALDOKETO_REDUCTASE_2"/>
    <property type="match status" value="1"/>
</dbReference>
<proteinExistence type="inferred from homology"/>
<dbReference type="FunFam" id="3.20.20.100:FF:000015">
    <property type="entry name" value="Oxidoreductase, aldo/keto reductase family"/>
    <property type="match status" value="1"/>
</dbReference>
<evidence type="ECO:0000313" key="8">
    <source>
        <dbReference type="EMBL" id="KHJ54066.1"/>
    </source>
</evidence>
<keyword evidence="2" id="KW-0521">NADP</keyword>
<name>A0A0B1Q3W9_9HYPH</name>
<feature type="binding site" evidence="5">
    <location>
        <position position="109"/>
    </location>
    <ligand>
        <name>substrate</name>
    </ligand>
</feature>
<dbReference type="SUPFAM" id="SSF51430">
    <property type="entry name" value="NAD(P)-linked oxidoreductase"/>
    <property type="match status" value="1"/>
</dbReference>
<evidence type="ECO:0000256" key="1">
    <source>
        <dbReference type="ARBA" id="ARBA00007905"/>
    </source>
</evidence>
<dbReference type="OrthoDB" id="9804790at2"/>
<dbReference type="Pfam" id="PF00248">
    <property type="entry name" value="Aldo_ket_red"/>
    <property type="match status" value="1"/>
</dbReference>
<dbReference type="InterPro" id="IPR036812">
    <property type="entry name" value="NAD(P)_OxRdtase_dom_sf"/>
</dbReference>
<dbReference type="InterPro" id="IPR023210">
    <property type="entry name" value="NADP_OxRdtase_dom"/>
</dbReference>
<dbReference type="PIRSF" id="PIRSF000097">
    <property type="entry name" value="AKR"/>
    <property type="match status" value="1"/>
</dbReference>
<dbReference type="STRING" id="370622.LA66_16035"/>
<gene>
    <name evidence="8" type="ORF">LA66_16035</name>
</gene>
<dbReference type="RefSeq" id="WP_039194823.1">
    <property type="nucleotide sequence ID" value="NZ_JRFJ01000004.1"/>
</dbReference>
<evidence type="ECO:0000256" key="3">
    <source>
        <dbReference type="ARBA" id="ARBA00023002"/>
    </source>
</evidence>
<comment type="caution">
    <text evidence="8">The sequence shown here is derived from an EMBL/GenBank/DDBJ whole genome shotgun (WGS) entry which is preliminary data.</text>
</comment>
<evidence type="ECO:0000256" key="6">
    <source>
        <dbReference type="PIRSR" id="PIRSR000097-3"/>
    </source>
</evidence>
<feature type="active site" description="Proton donor" evidence="4">
    <location>
        <position position="51"/>
    </location>
</feature>
<dbReference type="PANTHER" id="PTHR43827:SF3">
    <property type="entry name" value="NADP-DEPENDENT OXIDOREDUCTASE DOMAIN-CONTAINING PROTEIN"/>
    <property type="match status" value="1"/>
</dbReference>
<dbReference type="EMBL" id="JRFJ01000004">
    <property type="protein sequence ID" value="KHJ54066.1"/>
    <property type="molecule type" value="Genomic_DNA"/>
</dbReference>
<accession>A0A0B1Q3W9</accession>
<dbReference type="Gene3D" id="3.20.20.100">
    <property type="entry name" value="NADP-dependent oxidoreductase domain"/>
    <property type="match status" value="1"/>
</dbReference>
<keyword evidence="3" id="KW-0560">Oxidoreductase</keyword>
<dbReference type="PROSITE" id="PS00798">
    <property type="entry name" value="ALDOKETO_REDUCTASE_1"/>
    <property type="match status" value="1"/>
</dbReference>